<reference evidence="6 7" key="1">
    <citation type="submission" date="2018-07" db="EMBL/GenBank/DDBJ databases">
        <title>Complete genome sequencing of Ornithinimicrobium sp. AMA3305.</title>
        <authorList>
            <person name="Bae J.-W."/>
        </authorList>
    </citation>
    <scope>NUCLEOTIDE SEQUENCE [LARGE SCALE GENOMIC DNA]</scope>
    <source>
        <strain evidence="6 7">AMA3305</strain>
    </source>
</reference>
<dbReference type="PANTHER" id="PTHR43350">
    <property type="entry name" value="NAD-DEPENDENT ALCOHOL DEHYDROGENASE"/>
    <property type="match status" value="1"/>
</dbReference>
<comment type="similarity">
    <text evidence="2">Belongs to the zinc-containing alcohol dehydrogenase family.</text>
</comment>
<evidence type="ECO:0000313" key="6">
    <source>
        <dbReference type="EMBL" id="AXH96911.1"/>
    </source>
</evidence>
<dbReference type="PANTHER" id="PTHR43350:SF19">
    <property type="entry name" value="D-GULOSIDE 3-DEHYDROGENASE"/>
    <property type="match status" value="1"/>
</dbReference>
<dbReference type="SUPFAM" id="SSF50129">
    <property type="entry name" value="GroES-like"/>
    <property type="match status" value="1"/>
</dbReference>
<name>A0A345NPF3_9MICO</name>
<evidence type="ECO:0000256" key="3">
    <source>
        <dbReference type="ARBA" id="ARBA00022723"/>
    </source>
</evidence>
<dbReference type="SUPFAM" id="SSF51735">
    <property type="entry name" value="NAD(P)-binding Rossmann-fold domains"/>
    <property type="match status" value="1"/>
</dbReference>
<keyword evidence="7" id="KW-1185">Reference proteome</keyword>
<evidence type="ECO:0000256" key="2">
    <source>
        <dbReference type="ARBA" id="ARBA00008072"/>
    </source>
</evidence>
<keyword evidence="3" id="KW-0479">Metal-binding</keyword>
<dbReference type="InterPro" id="IPR011032">
    <property type="entry name" value="GroES-like_sf"/>
</dbReference>
<dbReference type="Gene3D" id="3.40.50.720">
    <property type="entry name" value="NAD(P)-binding Rossmann-like Domain"/>
    <property type="match status" value="1"/>
</dbReference>
<gene>
    <name evidence="6" type="ORF">DV701_13005</name>
</gene>
<keyword evidence="5" id="KW-0560">Oxidoreductase</keyword>
<proteinExistence type="inferred from homology"/>
<protein>
    <submittedName>
        <fullName evidence="6">Dehydrogenase</fullName>
    </submittedName>
</protein>
<dbReference type="CDD" id="cd08255">
    <property type="entry name" value="2-desacetyl-2-hydroxyethyl_bacteriochlorophyllide_like"/>
    <property type="match status" value="1"/>
</dbReference>
<evidence type="ECO:0000256" key="4">
    <source>
        <dbReference type="ARBA" id="ARBA00022833"/>
    </source>
</evidence>
<dbReference type="RefSeq" id="WP_114928829.1">
    <property type="nucleotide sequence ID" value="NZ_CP031229.1"/>
</dbReference>
<dbReference type="InterPro" id="IPR036291">
    <property type="entry name" value="NAD(P)-bd_dom_sf"/>
</dbReference>
<sequence>MRARAYWTLAPGRGEVRSEQLREPGPGEVLVRATASGISRGSELLVHRGGVPASVAERMRAPFQAGGLPGPVKYGYLSVGVVEAGDPGWVGRRVFCLHPHQDRYVVPLTALTALPDDVPDARAVLLGTLETAVNALWDGRPLYGDRVAVVGCGMVGASLTALLARLPLERLEVVEPDEERGRVAGALGATWVRPGSATPGCDVVFHCSASEEGLRLALSLLGEEAEVVELSWYGDRPVTLDLGGDFHARRLAVRASQVSRVSPHRAARRDHADRMAVALRAAADPALDHLLAGPTPLEQLPRLMEDLAAGAPGLCHVVSYPPAAADGIPTKEEDHAHADRP</sequence>
<dbReference type="KEGG" id="orn:DV701_13005"/>
<dbReference type="GO" id="GO:0046872">
    <property type="term" value="F:metal ion binding"/>
    <property type="evidence" value="ECO:0007669"/>
    <property type="project" value="UniProtKB-KW"/>
</dbReference>
<dbReference type="OrthoDB" id="9781588at2"/>
<dbReference type="EMBL" id="CP031229">
    <property type="protein sequence ID" value="AXH96911.1"/>
    <property type="molecule type" value="Genomic_DNA"/>
</dbReference>
<evidence type="ECO:0000256" key="1">
    <source>
        <dbReference type="ARBA" id="ARBA00001947"/>
    </source>
</evidence>
<dbReference type="Gene3D" id="3.90.180.10">
    <property type="entry name" value="Medium-chain alcohol dehydrogenases, catalytic domain"/>
    <property type="match status" value="2"/>
</dbReference>
<dbReference type="GO" id="GO:0016491">
    <property type="term" value="F:oxidoreductase activity"/>
    <property type="evidence" value="ECO:0007669"/>
    <property type="project" value="UniProtKB-KW"/>
</dbReference>
<evidence type="ECO:0000313" key="7">
    <source>
        <dbReference type="Proteomes" id="UP000253790"/>
    </source>
</evidence>
<organism evidence="6 7">
    <name type="scientific">Ornithinimicrobium avium</name>
    <dbReference type="NCBI Taxonomy" id="2283195"/>
    <lineage>
        <taxon>Bacteria</taxon>
        <taxon>Bacillati</taxon>
        <taxon>Actinomycetota</taxon>
        <taxon>Actinomycetes</taxon>
        <taxon>Micrococcales</taxon>
        <taxon>Ornithinimicrobiaceae</taxon>
        <taxon>Ornithinimicrobium</taxon>
    </lineage>
</organism>
<evidence type="ECO:0000256" key="5">
    <source>
        <dbReference type="ARBA" id="ARBA00023002"/>
    </source>
</evidence>
<comment type="cofactor">
    <cofactor evidence="1">
        <name>Zn(2+)</name>
        <dbReference type="ChEBI" id="CHEBI:29105"/>
    </cofactor>
</comment>
<keyword evidence="4" id="KW-0862">Zinc</keyword>
<dbReference type="Proteomes" id="UP000253790">
    <property type="component" value="Chromosome"/>
</dbReference>
<accession>A0A345NPF3</accession>
<dbReference type="AlphaFoldDB" id="A0A345NPF3"/>